<evidence type="ECO:0000313" key="1">
    <source>
        <dbReference type="EMBL" id="ENY77360.1"/>
    </source>
</evidence>
<comment type="caution">
    <text evidence="1">The sequence shown here is derived from an EMBL/GenBank/DDBJ whole genome shotgun (WGS) entry which is preliminary data.</text>
</comment>
<evidence type="ECO:0008006" key="3">
    <source>
        <dbReference type="Google" id="ProtNLM"/>
    </source>
</evidence>
<dbReference type="EMBL" id="APBQ01000070">
    <property type="protein sequence ID" value="ENY77360.1"/>
    <property type="molecule type" value="Genomic_DNA"/>
</dbReference>
<name>A0AAD2WAU1_PSEPU</name>
<gene>
    <name evidence="1" type="ORF">C206_12459</name>
</gene>
<dbReference type="AlphaFoldDB" id="A0AAD2WAU1"/>
<dbReference type="Proteomes" id="UP000013237">
    <property type="component" value="Unassembled WGS sequence"/>
</dbReference>
<accession>A0AAD2WAU1</accession>
<proteinExistence type="predicted"/>
<protein>
    <recommendedName>
        <fullName evidence="3">Transposase</fullName>
    </recommendedName>
</protein>
<evidence type="ECO:0000313" key="2">
    <source>
        <dbReference type="Proteomes" id="UP000013237"/>
    </source>
</evidence>
<sequence length="87" mass="9626">MLVVQDRQGKHYDAVLPKVDKQTLGSLLPQLLPPESVLCTDGAGVYLAVTKAEAIAHEPLNLAQGARVRQRVFHIQHVNAYDSRLKQ</sequence>
<organism evidence="1 2">
    <name type="scientific">Pseudomonas putida TRO1</name>
    <dbReference type="NCBI Taxonomy" id="1227924"/>
    <lineage>
        <taxon>Bacteria</taxon>
        <taxon>Pseudomonadati</taxon>
        <taxon>Pseudomonadota</taxon>
        <taxon>Gammaproteobacteria</taxon>
        <taxon>Pseudomonadales</taxon>
        <taxon>Pseudomonadaceae</taxon>
        <taxon>Pseudomonas</taxon>
    </lineage>
</organism>
<reference evidence="1 2" key="1">
    <citation type="submission" date="2013-02" db="EMBL/GenBank/DDBJ databases">
        <title>Insights into the proteome of triclosan-resistant Pseudomonas putida TRO1, isolated from activated sludge.</title>
        <authorList>
            <person name="Lolas I.B."/>
            <person name="Almeida B."/>
            <person name="Starnawski P.M."/>
            <person name="Soenderkaer M."/>
            <person name="Nielsen K.L."/>
            <person name="Nielsen J.L."/>
        </authorList>
    </citation>
    <scope>NUCLEOTIDE SEQUENCE [LARGE SCALE GENOMIC DNA]</scope>
    <source>
        <strain evidence="1 2">TRO1</strain>
    </source>
</reference>